<feature type="domain" description="HTH luxR-type" evidence="4">
    <location>
        <begin position="133"/>
        <end position="198"/>
    </location>
</feature>
<dbReference type="InterPro" id="IPR000792">
    <property type="entry name" value="Tscrpt_reg_LuxR_C"/>
</dbReference>
<dbReference type="SMART" id="SM00448">
    <property type="entry name" value="REC"/>
    <property type="match status" value="1"/>
</dbReference>
<dbReference type="GO" id="GO:0000160">
    <property type="term" value="P:phosphorelay signal transduction system"/>
    <property type="evidence" value="ECO:0007669"/>
    <property type="project" value="InterPro"/>
</dbReference>
<sequence length="202" mass="21989">MSIRILIADDHSLLRVGLYSMLSNEEDFDVVAEADNGEQAVAMFGEFQPDVSILDVRMPVLDGIEALGQIRTIQPDAKVVMLSTAELEDEVTQSLKFGAAAFVTKSAPPITLADTIRRVHSGEVIEHPLYQATGVGHDHLSPREIEVLRLVALGHNNKQIAAELHLSIHTIKTYIKGILAKFDVQDRAGAVSVGYAKGILKI</sequence>
<dbReference type="GO" id="GO:0003677">
    <property type="term" value="F:DNA binding"/>
    <property type="evidence" value="ECO:0007669"/>
    <property type="project" value="UniProtKB-KW"/>
</dbReference>
<evidence type="ECO:0000256" key="1">
    <source>
        <dbReference type="ARBA" id="ARBA00022553"/>
    </source>
</evidence>
<dbReference type="PANTHER" id="PTHR43214:SF43">
    <property type="entry name" value="TWO-COMPONENT RESPONSE REGULATOR"/>
    <property type="match status" value="1"/>
</dbReference>
<evidence type="ECO:0000313" key="7">
    <source>
        <dbReference type="Proteomes" id="UP000011885"/>
    </source>
</evidence>
<evidence type="ECO:0000259" key="5">
    <source>
        <dbReference type="PROSITE" id="PS50110"/>
    </source>
</evidence>
<organism evidence="6 7">
    <name type="scientific">Rhodopirellula sallentina SM41</name>
    <dbReference type="NCBI Taxonomy" id="1263870"/>
    <lineage>
        <taxon>Bacteria</taxon>
        <taxon>Pseudomonadati</taxon>
        <taxon>Planctomycetota</taxon>
        <taxon>Planctomycetia</taxon>
        <taxon>Pirellulales</taxon>
        <taxon>Pirellulaceae</taxon>
        <taxon>Rhodopirellula</taxon>
    </lineage>
</organism>
<keyword evidence="2" id="KW-0238">DNA-binding</keyword>
<accession>M5U4E6</accession>
<dbReference type="AlphaFoldDB" id="M5U4E6"/>
<dbReference type="CDD" id="cd17535">
    <property type="entry name" value="REC_NarL-like"/>
    <property type="match status" value="1"/>
</dbReference>
<feature type="modified residue" description="4-aspartylphosphate" evidence="3">
    <location>
        <position position="55"/>
    </location>
</feature>
<dbReference type="InterPro" id="IPR016032">
    <property type="entry name" value="Sig_transdc_resp-reg_C-effctor"/>
</dbReference>
<dbReference type="OrthoDB" id="9796655at2"/>
<dbReference type="EMBL" id="ANOH01000407">
    <property type="protein sequence ID" value="EMI52716.1"/>
    <property type="molecule type" value="Genomic_DNA"/>
</dbReference>
<dbReference type="SUPFAM" id="SSF46894">
    <property type="entry name" value="C-terminal effector domain of the bipartite response regulators"/>
    <property type="match status" value="1"/>
</dbReference>
<proteinExistence type="predicted"/>
<dbReference type="InterPro" id="IPR039420">
    <property type="entry name" value="WalR-like"/>
</dbReference>
<reference evidence="6 7" key="1">
    <citation type="journal article" date="2013" name="Mar. Genomics">
        <title>Expression of sulfatases in Rhodopirellula baltica and the diversity of sulfatases in the genus Rhodopirellula.</title>
        <authorList>
            <person name="Wegner C.E."/>
            <person name="Richter-Heitmann T."/>
            <person name="Klindworth A."/>
            <person name="Klockow C."/>
            <person name="Richter M."/>
            <person name="Achstetter T."/>
            <person name="Glockner F.O."/>
            <person name="Harder J."/>
        </authorList>
    </citation>
    <scope>NUCLEOTIDE SEQUENCE [LARGE SCALE GENOMIC DNA]</scope>
    <source>
        <strain evidence="6 7">SM41</strain>
    </source>
</reference>
<dbReference type="SUPFAM" id="SSF52172">
    <property type="entry name" value="CheY-like"/>
    <property type="match status" value="1"/>
</dbReference>
<dbReference type="PROSITE" id="PS50043">
    <property type="entry name" value="HTH_LUXR_2"/>
    <property type="match status" value="1"/>
</dbReference>
<dbReference type="Gene3D" id="3.40.50.2300">
    <property type="match status" value="1"/>
</dbReference>
<dbReference type="PRINTS" id="PR00038">
    <property type="entry name" value="HTHLUXR"/>
</dbReference>
<dbReference type="PATRIC" id="fig|1263870.3.peg.6157"/>
<dbReference type="Pfam" id="PF00072">
    <property type="entry name" value="Response_reg"/>
    <property type="match status" value="1"/>
</dbReference>
<dbReference type="InterPro" id="IPR001789">
    <property type="entry name" value="Sig_transdc_resp-reg_receiver"/>
</dbReference>
<protein>
    <submittedName>
        <fullName evidence="6">Two component transcriptional regulator, LuxR family</fullName>
    </submittedName>
</protein>
<dbReference type="GO" id="GO:0006355">
    <property type="term" value="P:regulation of DNA-templated transcription"/>
    <property type="evidence" value="ECO:0007669"/>
    <property type="project" value="InterPro"/>
</dbReference>
<dbReference type="SMART" id="SM00421">
    <property type="entry name" value="HTH_LUXR"/>
    <property type="match status" value="1"/>
</dbReference>
<comment type="caution">
    <text evidence="6">The sequence shown here is derived from an EMBL/GenBank/DDBJ whole genome shotgun (WGS) entry which is preliminary data.</text>
</comment>
<dbReference type="CDD" id="cd06170">
    <property type="entry name" value="LuxR_C_like"/>
    <property type="match status" value="1"/>
</dbReference>
<evidence type="ECO:0000313" key="6">
    <source>
        <dbReference type="EMBL" id="EMI52716.1"/>
    </source>
</evidence>
<keyword evidence="7" id="KW-1185">Reference proteome</keyword>
<dbReference type="Pfam" id="PF00196">
    <property type="entry name" value="GerE"/>
    <property type="match status" value="1"/>
</dbReference>
<dbReference type="PROSITE" id="PS50110">
    <property type="entry name" value="RESPONSE_REGULATORY"/>
    <property type="match status" value="1"/>
</dbReference>
<dbReference type="PANTHER" id="PTHR43214">
    <property type="entry name" value="TWO-COMPONENT RESPONSE REGULATOR"/>
    <property type="match status" value="1"/>
</dbReference>
<name>M5U4E6_9BACT</name>
<feature type="domain" description="Response regulatory" evidence="5">
    <location>
        <begin position="4"/>
        <end position="120"/>
    </location>
</feature>
<evidence type="ECO:0000259" key="4">
    <source>
        <dbReference type="PROSITE" id="PS50043"/>
    </source>
</evidence>
<keyword evidence="1 3" id="KW-0597">Phosphoprotein</keyword>
<evidence type="ECO:0000256" key="2">
    <source>
        <dbReference type="ARBA" id="ARBA00023125"/>
    </source>
</evidence>
<dbReference type="InterPro" id="IPR011006">
    <property type="entry name" value="CheY-like_superfamily"/>
</dbReference>
<dbReference type="RefSeq" id="WP_008686964.1">
    <property type="nucleotide sequence ID" value="NZ_ANOH01000407.1"/>
</dbReference>
<dbReference type="Proteomes" id="UP000011885">
    <property type="component" value="Unassembled WGS sequence"/>
</dbReference>
<gene>
    <name evidence="6" type="ORF">RSSM_05807</name>
</gene>
<evidence type="ECO:0000256" key="3">
    <source>
        <dbReference type="PROSITE-ProRule" id="PRU00169"/>
    </source>
</evidence>
<dbReference type="InterPro" id="IPR058245">
    <property type="entry name" value="NreC/VraR/RcsB-like_REC"/>
</dbReference>